<evidence type="ECO:0000313" key="2">
    <source>
        <dbReference type="EMBL" id="MBB6458111.1"/>
    </source>
</evidence>
<reference evidence="2 3" key="1">
    <citation type="submission" date="2020-08" db="EMBL/GenBank/DDBJ databases">
        <title>Genomic Encyclopedia of Type Strains, Phase IV (KMG-IV): sequencing the most valuable type-strain genomes for metagenomic binning, comparative biology and taxonomic classification.</title>
        <authorList>
            <person name="Goeker M."/>
        </authorList>
    </citation>
    <scope>NUCLEOTIDE SEQUENCE [LARGE SCALE GENOMIC DNA]</scope>
    <source>
        <strain evidence="2 3">DSM 4491</strain>
    </source>
</reference>
<gene>
    <name evidence="2" type="ORF">HNR55_002716</name>
</gene>
<dbReference type="Proteomes" id="UP000578000">
    <property type="component" value="Unassembled WGS sequence"/>
</dbReference>
<feature type="region of interest" description="Disordered" evidence="1">
    <location>
        <begin position="239"/>
        <end position="276"/>
    </location>
</feature>
<evidence type="ECO:0000256" key="1">
    <source>
        <dbReference type="SAM" id="MobiDB-lite"/>
    </source>
</evidence>
<sequence>MSEALGVGMPAWRFSCPVSCASTSPRPPFAESDARGVARIARNGYVEPAPPPAPSFIPSVAIGVGNIEPRNTSYRPDAFIAARAPDPPSIRMPPCCDCETGVGKLPGIETDEPGAFADMAGADISSTHHARFAGVAERLQRIEQPVRAASSEVSAVLKSEPARAALSNQPDGFAVETRPRAVDPFAPGVGAADILARRAARDEVWQETEVGNKSPCGEGPDVVVEADMGIVLRVEHAPPWNDLAGGDGDEARPVQAQRPAASRTREQVQHAEGCAG</sequence>
<name>A0A841QHR8_9PROT</name>
<organism evidence="2 3">
    <name type="scientific">Acetobacter lovaniensis</name>
    <dbReference type="NCBI Taxonomy" id="104100"/>
    <lineage>
        <taxon>Bacteria</taxon>
        <taxon>Pseudomonadati</taxon>
        <taxon>Pseudomonadota</taxon>
        <taxon>Alphaproteobacteria</taxon>
        <taxon>Acetobacterales</taxon>
        <taxon>Acetobacteraceae</taxon>
        <taxon>Acetobacter</taxon>
    </lineage>
</organism>
<keyword evidence="3" id="KW-1185">Reference proteome</keyword>
<protein>
    <submittedName>
        <fullName evidence="2">Uncharacterized protein</fullName>
    </submittedName>
</protein>
<dbReference type="AlphaFoldDB" id="A0A841QHR8"/>
<proteinExistence type="predicted"/>
<comment type="caution">
    <text evidence="2">The sequence shown here is derived from an EMBL/GenBank/DDBJ whole genome shotgun (WGS) entry which is preliminary data.</text>
</comment>
<dbReference type="EMBL" id="JACHIE010000014">
    <property type="protein sequence ID" value="MBB6458111.1"/>
    <property type="molecule type" value="Genomic_DNA"/>
</dbReference>
<evidence type="ECO:0000313" key="3">
    <source>
        <dbReference type="Proteomes" id="UP000578000"/>
    </source>
</evidence>
<accession>A0A841QHR8</accession>